<dbReference type="OrthoDB" id="9810980at2"/>
<dbReference type="PANTHER" id="PTHR30386:SF26">
    <property type="entry name" value="TRANSPORT PROTEIN COMB"/>
    <property type="match status" value="1"/>
</dbReference>
<evidence type="ECO:0000256" key="1">
    <source>
        <dbReference type="ARBA" id="ARBA00004377"/>
    </source>
</evidence>
<dbReference type="InterPro" id="IPR058781">
    <property type="entry name" value="HH_AprE-like"/>
</dbReference>
<evidence type="ECO:0000256" key="7">
    <source>
        <dbReference type="ARBA" id="ARBA00022989"/>
    </source>
</evidence>
<evidence type="ECO:0000256" key="3">
    <source>
        <dbReference type="ARBA" id="ARBA00022448"/>
    </source>
</evidence>
<evidence type="ECO:0000313" key="14">
    <source>
        <dbReference type="Proteomes" id="UP000308901"/>
    </source>
</evidence>
<reference evidence="13 14" key="1">
    <citation type="submission" date="2019-05" db="EMBL/GenBank/DDBJ databases">
        <title>Arcobacter sp. nov., isolated from sea sediment.</title>
        <authorList>
            <person name="Kim W."/>
        </authorList>
    </citation>
    <scope>NUCLEOTIDE SEQUENCE [LARGE SCALE GENOMIC DNA]</scope>
    <source>
        <strain evidence="13 14">CAU 1517</strain>
    </source>
</reference>
<evidence type="ECO:0000256" key="9">
    <source>
        <dbReference type="SAM" id="Coils"/>
    </source>
</evidence>
<keyword evidence="4" id="KW-1003">Cell membrane</keyword>
<dbReference type="InterPro" id="IPR010129">
    <property type="entry name" value="T1SS_HlyD"/>
</dbReference>
<evidence type="ECO:0000259" key="10">
    <source>
        <dbReference type="Pfam" id="PF13426"/>
    </source>
</evidence>
<feature type="domain" description="AprE-like beta-barrel" evidence="12">
    <location>
        <begin position="470"/>
        <end position="559"/>
    </location>
</feature>
<dbReference type="EMBL" id="VANU01000008">
    <property type="protein sequence ID" value="TLP35511.1"/>
    <property type="molecule type" value="Genomic_DNA"/>
</dbReference>
<keyword evidence="7" id="KW-1133">Transmembrane helix</keyword>
<name>A0A5R8XXE6_9BACT</name>
<comment type="subcellular location">
    <subcellularLocation>
        <location evidence="1">Cell inner membrane</location>
        <topology evidence="1">Single-pass membrane protein</topology>
    </subcellularLocation>
</comment>
<dbReference type="PANTHER" id="PTHR30386">
    <property type="entry name" value="MEMBRANE FUSION SUBUNIT OF EMRAB-TOLC MULTIDRUG EFFLUX PUMP"/>
    <property type="match status" value="1"/>
</dbReference>
<dbReference type="InterPro" id="IPR035965">
    <property type="entry name" value="PAS-like_dom_sf"/>
</dbReference>
<dbReference type="Proteomes" id="UP000308901">
    <property type="component" value="Unassembled WGS sequence"/>
</dbReference>
<evidence type="ECO:0000259" key="11">
    <source>
        <dbReference type="Pfam" id="PF25994"/>
    </source>
</evidence>
<evidence type="ECO:0000259" key="12">
    <source>
        <dbReference type="Pfam" id="PF26002"/>
    </source>
</evidence>
<feature type="domain" description="AprE-like long alpha-helical hairpin" evidence="11">
    <location>
        <begin position="246"/>
        <end position="423"/>
    </location>
</feature>
<comment type="similarity">
    <text evidence="2">Belongs to the membrane fusion protein (MFP) (TC 8.A.1) family.</text>
</comment>
<protein>
    <submittedName>
        <fullName evidence="13">HlyD family type I secretion periplasmic adaptor subunit</fullName>
    </submittedName>
</protein>
<dbReference type="NCBIfam" id="TIGR00229">
    <property type="entry name" value="sensory_box"/>
    <property type="match status" value="1"/>
</dbReference>
<dbReference type="GO" id="GO:0005886">
    <property type="term" value="C:plasma membrane"/>
    <property type="evidence" value="ECO:0007669"/>
    <property type="project" value="UniProtKB-SubCell"/>
</dbReference>
<proteinExistence type="inferred from homology"/>
<gene>
    <name evidence="13" type="ORF">FDK22_14770</name>
</gene>
<dbReference type="Gene3D" id="2.40.50.100">
    <property type="match status" value="1"/>
</dbReference>
<accession>A0A5R8XXE6</accession>
<sequence length="578" mass="66518">MEEKKDFDDQLKRSFTFQNRELLDNYVILALTDIDGIIKHVSTSLCNVFKYKPSELINKPYSILIKKDSIINFDNQFNEAKSLKTTWKGEIKHSSHTDSLIWTDTIITPLFNDEKKHIGFIITSNDITKEKTLKKVNEENLLKKKHDKSTLEFMPSFSSAILLRTSSGLHKVLWLISFTILFLLTWSYFSEIDDIVKTNGKVITSTNIQTISSLDGGILKESFVKEGNKVKKDEILFKLSDVNYKSEIEKNKYNMYTFIAKAQRLKAQAENTEIKKDEEVVKYDPEIMENEIQLFKINEKKFQSSISVLKEQLSQRKNDLNDAYKNLKITKDNYNLIQKEMKIKLPLVEDRIISKVELLDLQRKKNDVEAELKSLKGSIPTLKSSIKEIERSIDETTEDYRSKAKDELLVVYNDLKTVKEDLKFLEEKLTETIIKSPNDGVIKKINVKTKGEAVSPGVVMAQIVPDSKYMLAEIKVDPADIGFLYEGQKVRIKLRPYDFSLYGAVEGEISYISADTLVDEKDPEKESYIVHIKADTKFLNNNKKLEIKPGMTVDADILIGKKTILSYILKPIVRSLDI</sequence>
<keyword evidence="3" id="KW-0813">Transport</keyword>
<dbReference type="AlphaFoldDB" id="A0A5R8XXE6"/>
<feature type="coiled-coil region" evidence="9">
    <location>
        <begin position="358"/>
        <end position="435"/>
    </location>
</feature>
<organism evidence="13 14">
    <name type="scientific">Arcobacter arenosus</name>
    <dbReference type="NCBI Taxonomy" id="2576037"/>
    <lineage>
        <taxon>Bacteria</taxon>
        <taxon>Pseudomonadati</taxon>
        <taxon>Campylobacterota</taxon>
        <taxon>Epsilonproteobacteria</taxon>
        <taxon>Campylobacterales</taxon>
        <taxon>Arcobacteraceae</taxon>
        <taxon>Arcobacter</taxon>
    </lineage>
</organism>
<evidence type="ECO:0000313" key="13">
    <source>
        <dbReference type="EMBL" id="TLP35511.1"/>
    </source>
</evidence>
<keyword evidence="6" id="KW-0812">Transmembrane</keyword>
<dbReference type="Gene3D" id="2.40.30.170">
    <property type="match status" value="1"/>
</dbReference>
<dbReference type="SUPFAM" id="SSF55785">
    <property type="entry name" value="PYP-like sensor domain (PAS domain)"/>
    <property type="match status" value="1"/>
</dbReference>
<dbReference type="InterPro" id="IPR000014">
    <property type="entry name" value="PAS"/>
</dbReference>
<dbReference type="RefSeq" id="WP_138153760.1">
    <property type="nucleotide sequence ID" value="NZ_CBDDKQ010000002.1"/>
</dbReference>
<evidence type="ECO:0000256" key="6">
    <source>
        <dbReference type="ARBA" id="ARBA00022692"/>
    </source>
</evidence>
<dbReference type="InterPro" id="IPR050739">
    <property type="entry name" value="MFP"/>
</dbReference>
<dbReference type="Pfam" id="PF13426">
    <property type="entry name" value="PAS_9"/>
    <property type="match status" value="1"/>
</dbReference>
<evidence type="ECO:0000256" key="5">
    <source>
        <dbReference type="ARBA" id="ARBA00022519"/>
    </source>
</evidence>
<keyword evidence="5" id="KW-0997">Cell inner membrane</keyword>
<dbReference type="PRINTS" id="PR01490">
    <property type="entry name" value="RTXTOXIND"/>
</dbReference>
<keyword evidence="8" id="KW-0472">Membrane</keyword>
<dbReference type="InterPro" id="IPR058982">
    <property type="entry name" value="Beta-barrel_AprE"/>
</dbReference>
<evidence type="ECO:0000256" key="2">
    <source>
        <dbReference type="ARBA" id="ARBA00009477"/>
    </source>
</evidence>
<evidence type="ECO:0000256" key="8">
    <source>
        <dbReference type="ARBA" id="ARBA00023136"/>
    </source>
</evidence>
<dbReference type="InterPro" id="IPR006144">
    <property type="entry name" value="Secretion_HlyD_CS"/>
</dbReference>
<dbReference type="Pfam" id="PF26002">
    <property type="entry name" value="Beta-barrel_AprE"/>
    <property type="match status" value="1"/>
</dbReference>
<dbReference type="GO" id="GO:0009306">
    <property type="term" value="P:protein secretion"/>
    <property type="evidence" value="ECO:0007669"/>
    <property type="project" value="InterPro"/>
</dbReference>
<keyword evidence="9" id="KW-0175">Coiled coil</keyword>
<dbReference type="PROSITE" id="PS00543">
    <property type="entry name" value="HLYD_FAMILY"/>
    <property type="match status" value="1"/>
</dbReference>
<dbReference type="NCBIfam" id="TIGR01843">
    <property type="entry name" value="type_I_hlyD"/>
    <property type="match status" value="1"/>
</dbReference>
<keyword evidence="14" id="KW-1185">Reference proteome</keyword>
<comment type="caution">
    <text evidence="13">The sequence shown here is derived from an EMBL/GenBank/DDBJ whole genome shotgun (WGS) entry which is preliminary data.</text>
</comment>
<dbReference type="CDD" id="cd00130">
    <property type="entry name" value="PAS"/>
    <property type="match status" value="1"/>
</dbReference>
<dbReference type="Pfam" id="PF25994">
    <property type="entry name" value="HH_AprE"/>
    <property type="match status" value="1"/>
</dbReference>
<evidence type="ECO:0000256" key="4">
    <source>
        <dbReference type="ARBA" id="ARBA00022475"/>
    </source>
</evidence>
<dbReference type="Gene3D" id="3.30.450.20">
    <property type="entry name" value="PAS domain"/>
    <property type="match status" value="1"/>
</dbReference>
<feature type="domain" description="PAS" evidence="10">
    <location>
        <begin position="30"/>
        <end position="129"/>
    </location>
</feature>